<accession>A0A6P6VIP2</accession>
<protein>
    <recommendedName>
        <fullName evidence="1">DNA helicase Pif1-like 2B domain-containing protein</fullName>
    </recommendedName>
</protein>
<dbReference type="PANTHER" id="PTHR10492">
    <property type="match status" value="1"/>
</dbReference>
<dbReference type="Proteomes" id="UP001652660">
    <property type="component" value="Chromosome 2c"/>
</dbReference>
<dbReference type="CDD" id="cd18809">
    <property type="entry name" value="SF1_C_RecD"/>
    <property type="match status" value="1"/>
</dbReference>
<dbReference type="OrthoDB" id="1934841at2759"/>
<dbReference type="SUPFAM" id="SSF52540">
    <property type="entry name" value="P-loop containing nucleoside triphosphate hydrolases"/>
    <property type="match status" value="1"/>
</dbReference>
<feature type="domain" description="DNA helicase Pif1-like 2B" evidence="1">
    <location>
        <begin position="176"/>
        <end position="221"/>
    </location>
</feature>
<dbReference type="AlphaFoldDB" id="A0A6P6VIP2"/>
<reference evidence="3" key="2">
    <citation type="submission" date="2025-08" db="UniProtKB">
        <authorList>
            <consortium name="RefSeq"/>
        </authorList>
    </citation>
    <scope>IDENTIFICATION</scope>
    <source>
        <tissue evidence="3">Leaves</tissue>
    </source>
</reference>
<proteinExistence type="predicted"/>
<organism evidence="2 3">
    <name type="scientific">Coffea arabica</name>
    <name type="common">Arabian coffee</name>
    <dbReference type="NCBI Taxonomy" id="13443"/>
    <lineage>
        <taxon>Eukaryota</taxon>
        <taxon>Viridiplantae</taxon>
        <taxon>Streptophyta</taxon>
        <taxon>Embryophyta</taxon>
        <taxon>Tracheophyta</taxon>
        <taxon>Spermatophyta</taxon>
        <taxon>Magnoliopsida</taxon>
        <taxon>eudicotyledons</taxon>
        <taxon>Gunneridae</taxon>
        <taxon>Pentapetalae</taxon>
        <taxon>asterids</taxon>
        <taxon>lamiids</taxon>
        <taxon>Gentianales</taxon>
        <taxon>Rubiaceae</taxon>
        <taxon>Ixoroideae</taxon>
        <taxon>Gardenieae complex</taxon>
        <taxon>Bertiereae - Coffeeae clade</taxon>
        <taxon>Coffeeae</taxon>
        <taxon>Coffea</taxon>
    </lineage>
</organism>
<evidence type="ECO:0000259" key="1">
    <source>
        <dbReference type="Pfam" id="PF21530"/>
    </source>
</evidence>
<dbReference type="Pfam" id="PF21530">
    <property type="entry name" value="Pif1_2B_dom"/>
    <property type="match status" value="1"/>
</dbReference>
<dbReference type="InterPro" id="IPR027417">
    <property type="entry name" value="P-loop_NTPase"/>
</dbReference>
<evidence type="ECO:0000313" key="3">
    <source>
        <dbReference type="RefSeq" id="XP_027102944.1"/>
    </source>
</evidence>
<gene>
    <name evidence="3" type="primary">LOC113724217</name>
</gene>
<dbReference type="PANTHER" id="PTHR10492:SF94">
    <property type="entry name" value="ATP-DEPENDENT DNA HELICASE"/>
    <property type="match status" value="1"/>
</dbReference>
<dbReference type="InterPro" id="IPR049163">
    <property type="entry name" value="Pif1-like_2B_dom"/>
</dbReference>
<dbReference type="GeneID" id="113724217"/>
<reference evidence="2" key="1">
    <citation type="journal article" date="2025" name="Foods">
        <title>Unveiling the Microbial Signatures of Arabica Coffee Cherries: Insights into Ripeness Specific Diversity, Functional Traits, and Implications for Quality and Safety.</title>
        <authorList>
            <consortium name="RefSeq"/>
            <person name="Tenea G.N."/>
            <person name="Cifuentes V."/>
            <person name="Reyes P."/>
            <person name="Cevallos-Vallejos M."/>
        </authorList>
    </citation>
    <scope>NUCLEOTIDE SEQUENCE [LARGE SCALE GENOMIC DNA]</scope>
</reference>
<keyword evidence="2" id="KW-1185">Reference proteome</keyword>
<evidence type="ECO:0000313" key="2">
    <source>
        <dbReference type="Proteomes" id="UP001652660"/>
    </source>
</evidence>
<name>A0A6P6VIP2_COFAR</name>
<sequence length="324" mass="37033">MGKSFADYHLTADIPSPVHCDKLTKEIECERSIEVLAEDLIMSSRLNIEQRHAYDLILQSVFFPLGQRFFVDGPGGTGEGREPVDRHGEITFSSEMVIPYTEKEESLNRLLESVFPDLIAYLKDPYSMINRCVLAPKNTSVDEINDMLIRRFPRNLHVYVSSDRTVDPRHQGDYEDFLNSQNPKSLPPHKLLLKENCPIMLMRNLNPTEGLCNGTRLICRELRQNTICAEIAFGHHQGKRIFLPKIPMQVSDNDKNGLPFIRAQFPFRVCFALTINKSQGQTLDYVGINLREPVFSHEQLYVTLSRVKTSTALKVLILLELLMA</sequence>
<dbReference type="RefSeq" id="XP_027102944.1">
    <property type="nucleotide sequence ID" value="XM_027247143.2"/>
</dbReference>